<dbReference type="Proteomes" id="UP000187406">
    <property type="component" value="Unassembled WGS sequence"/>
</dbReference>
<dbReference type="InParanoid" id="A0A1Q3DFK0"/>
<dbReference type="EMBL" id="BDDD01007205">
    <property type="protein sequence ID" value="GAV91270.1"/>
    <property type="molecule type" value="Genomic_DNA"/>
</dbReference>
<comment type="caution">
    <text evidence="1">The sequence shown here is derived from an EMBL/GenBank/DDBJ whole genome shotgun (WGS) entry which is preliminary data.</text>
</comment>
<dbReference type="OrthoDB" id="1735266at2759"/>
<evidence type="ECO:0000313" key="2">
    <source>
        <dbReference type="Proteomes" id="UP000187406"/>
    </source>
</evidence>
<dbReference type="PANTHER" id="PTHR48434">
    <property type="entry name" value="(RAPE) HYPOTHETICAL PROTEIN"/>
    <property type="match status" value="1"/>
</dbReference>
<organism evidence="1 2">
    <name type="scientific">Cephalotus follicularis</name>
    <name type="common">Albany pitcher plant</name>
    <dbReference type="NCBI Taxonomy" id="3775"/>
    <lineage>
        <taxon>Eukaryota</taxon>
        <taxon>Viridiplantae</taxon>
        <taxon>Streptophyta</taxon>
        <taxon>Embryophyta</taxon>
        <taxon>Tracheophyta</taxon>
        <taxon>Spermatophyta</taxon>
        <taxon>Magnoliopsida</taxon>
        <taxon>eudicotyledons</taxon>
        <taxon>Gunneridae</taxon>
        <taxon>Pentapetalae</taxon>
        <taxon>rosids</taxon>
        <taxon>fabids</taxon>
        <taxon>Oxalidales</taxon>
        <taxon>Cephalotaceae</taxon>
        <taxon>Cephalotus</taxon>
    </lineage>
</organism>
<keyword evidence="2" id="KW-1185">Reference proteome</keyword>
<evidence type="ECO:0000313" key="1">
    <source>
        <dbReference type="EMBL" id="GAV91270.1"/>
    </source>
</evidence>
<sequence length="300" mass="35947">QKWNYCSEHPQKTQIFYEFILIDTDSIRICPKSDPSYPELITHTSVFIQKIITIAEWGHPPHHYKQFSSSIDIPVYNYFDYVQAWHNTFLFQNIEDKHSWFFCFDKTFNSKQIIPYWFMDWWTFYGPNQDILHPFVEEALDTFASNTEDIPFCPIMASFFIHCKLSWMMYWDYTIEEAPRTLPTLHRQSWTKWWNKYDLSKCTPETVLRSLKIQQNQHFTLTKSQIQTTIASSSNKRELKEQIKKLQEALEDIPNEDDDKVSITSTINLGDDEDFIPMSQRKDKEKVEKDLAKTIFITQR</sequence>
<reference evidence="2" key="1">
    <citation type="submission" date="2016-04" db="EMBL/GenBank/DDBJ databases">
        <title>Cephalotus genome sequencing.</title>
        <authorList>
            <person name="Fukushima K."/>
            <person name="Hasebe M."/>
            <person name="Fang X."/>
        </authorList>
    </citation>
    <scope>NUCLEOTIDE SEQUENCE [LARGE SCALE GENOMIC DNA]</scope>
    <source>
        <strain evidence="2">cv. St1</strain>
    </source>
</reference>
<feature type="non-terminal residue" evidence="1">
    <location>
        <position position="1"/>
    </location>
</feature>
<protein>
    <submittedName>
        <fullName evidence="1">Uncharacterized protein</fullName>
    </submittedName>
</protein>
<dbReference type="PANTHER" id="PTHR48434:SF1">
    <property type="entry name" value="(RAPE) HYPOTHETICAL PROTEIN"/>
    <property type="match status" value="1"/>
</dbReference>
<gene>
    <name evidence="1" type="ORF">CFOL_v3_34669</name>
</gene>
<dbReference type="AlphaFoldDB" id="A0A1Q3DFK0"/>
<proteinExistence type="predicted"/>
<name>A0A1Q3DFK0_CEPFO</name>
<feature type="non-terminal residue" evidence="1">
    <location>
        <position position="300"/>
    </location>
</feature>
<accession>A0A1Q3DFK0</accession>